<dbReference type="PANTHER" id="PTHR27006">
    <property type="entry name" value="PROMASTIGOTE SURFACE ANTIGEN PROTEIN PSA"/>
    <property type="match status" value="1"/>
</dbReference>
<reference evidence="2" key="1">
    <citation type="submission" date="2023-05" db="EMBL/GenBank/DDBJ databases">
        <authorList>
            <person name="Huff M."/>
        </authorList>
    </citation>
    <scope>NUCLEOTIDE SEQUENCE</scope>
</reference>
<sequence length="225" mass="25278">MAEIAAATNNFSLPNKIGEGGFGSVYKGLLSTGQKVTVKRIASNRYGGHTNFKNEVLWLSKIHHRNIIKVLGYCIHGEERIIICDLMENKSLDAHLFGETRHELGWTTQIVSGRRINHASPDLIKCAWTTWNEGKALEILDKSMKDEFPADEVLRCIQIGLFCVQERPVDRPTMQSVLEMLEGEVPSLPEPLPPPYVEDETYSGLKTSTHIDSTNEVTITELECR</sequence>
<gene>
    <name evidence="2" type="ORF">FPE_LOCUS5740</name>
</gene>
<dbReference type="Gene3D" id="3.30.200.20">
    <property type="entry name" value="Phosphorylase Kinase, domain 1"/>
    <property type="match status" value="1"/>
</dbReference>
<proteinExistence type="predicted"/>
<dbReference type="SUPFAM" id="SSF56112">
    <property type="entry name" value="Protein kinase-like (PK-like)"/>
    <property type="match status" value="1"/>
</dbReference>
<protein>
    <recommendedName>
        <fullName evidence="1">Protein kinase domain-containing protein</fullName>
    </recommendedName>
</protein>
<dbReference type="InterPro" id="IPR011009">
    <property type="entry name" value="Kinase-like_dom_sf"/>
</dbReference>
<evidence type="ECO:0000259" key="1">
    <source>
        <dbReference type="PROSITE" id="PS50011"/>
    </source>
</evidence>
<dbReference type="PROSITE" id="PS50011">
    <property type="entry name" value="PROTEIN_KINASE_DOM"/>
    <property type="match status" value="1"/>
</dbReference>
<dbReference type="EMBL" id="OU503038">
    <property type="protein sequence ID" value="CAI9758310.1"/>
    <property type="molecule type" value="Genomic_DNA"/>
</dbReference>
<dbReference type="GO" id="GO:0005524">
    <property type="term" value="F:ATP binding"/>
    <property type="evidence" value="ECO:0007669"/>
    <property type="project" value="InterPro"/>
</dbReference>
<dbReference type="GO" id="GO:0004672">
    <property type="term" value="F:protein kinase activity"/>
    <property type="evidence" value="ECO:0007669"/>
    <property type="project" value="InterPro"/>
</dbReference>
<organism evidence="2 3">
    <name type="scientific">Fraxinus pennsylvanica</name>
    <dbReference type="NCBI Taxonomy" id="56036"/>
    <lineage>
        <taxon>Eukaryota</taxon>
        <taxon>Viridiplantae</taxon>
        <taxon>Streptophyta</taxon>
        <taxon>Embryophyta</taxon>
        <taxon>Tracheophyta</taxon>
        <taxon>Spermatophyta</taxon>
        <taxon>Magnoliopsida</taxon>
        <taxon>eudicotyledons</taxon>
        <taxon>Gunneridae</taxon>
        <taxon>Pentapetalae</taxon>
        <taxon>asterids</taxon>
        <taxon>lamiids</taxon>
        <taxon>Lamiales</taxon>
        <taxon>Oleaceae</taxon>
        <taxon>Oleeae</taxon>
        <taxon>Fraxinus</taxon>
    </lineage>
</organism>
<dbReference type="PANTHER" id="PTHR27006:SF605">
    <property type="entry name" value="COLD-RESPONSIVE PROTEIN KINASE 1-LIKE"/>
    <property type="match status" value="1"/>
</dbReference>
<keyword evidence="3" id="KW-1185">Reference proteome</keyword>
<dbReference type="Proteomes" id="UP000834106">
    <property type="component" value="Chromosome 3"/>
</dbReference>
<dbReference type="InterPro" id="IPR000719">
    <property type="entry name" value="Prot_kinase_dom"/>
</dbReference>
<dbReference type="InterPro" id="IPR001245">
    <property type="entry name" value="Ser-Thr/Tyr_kinase_cat_dom"/>
</dbReference>
<evidence type="ECO:0000313" key="3">
    <source>
        <dbReference type="Proteomes" id="UP000834106"/>
    </source>
</evidence>
<accession>A0AAD1YYX9</accession>
<name>A0AAD1YYX9_9LAMI</name>
<feature type="domain" description="Protein kinase" evidence="1">
    <location>
        <begin position="11"/>
        <end position="225"/>
    </location>
</feature>
<dbReference type="Pfam" id="PF07714">
    <property type="entry name" value="PK_Tyr_Ser-Thr"/>
    <property type="match status" value="1"/>
</dbReference>
<dbReference type="AlphaFoldDB" id="A0AAD1YYX9"/>
<dbReference type="Gene3D" id="1.10.510.10">
    <property type="entry name" value="Transferase(Phosphotransferase) domain 1"/>
    <property type="match status" value="1"/>
</dbReference>
<evidence type="ECO:0000313" key="2">
    <source>
        <dbReference type="EMBL" id="CAI9758310.1"/>
    </source>
</evidence>